<organism evidence="2 3">
    <name type="scientific">Pocillopora damicornis</name>
    <name type="common">Cauliflower coral</name>
    <name type="synonym">Millepora damicornis</name>
    <dbReference type="NCBI Taxonomy" id="46731"/>
    <lineage>
        <taxon>Eukaryota</taxon>
        <taxon>Metazoa</taxon>
        <taxon>Cnidaria</taxon>
        <taxon>Anthozoa</taxon>
        <taxon>Hexacorallia</taxon>
        <taxon>Scleractinia</taxon>
        <taxon>Astrocoeniina</taxon>
        <taxon>Pocilloporidae</taxon>
        <taxon>Pocillopora</taxon>
    </lineage>
</organism>
<evidence type="ECO:0000313" key="3">
    <source>
        <dbReference type="Proteomes" id="UP000275408"/>
    </source>
</evidence>
<proteinExistence type="predicted"/>
<gene>
    <name evidence="2" type="ORF">pdam_00002565</name>
</gene>
<name>A0A3M6TS96_POCDA</name>
<accession>A0A3M6TS96</accession>
<reference evidence="2 3" key="1">
    <citation type="journal article" date="2018" name="Sci. Rep.">
        <title>Comparative analysis of the Pocillopora damicornis genome highlights role of immune system in coral evolution.</title>
        <authorList>
            <person name="Cunning R."/>
            <person name="Bay R.A."/>
            <person name="Gillette P."/>
            <person name="Baker A.C."/>
            <person name="Traylor-Knowles N."/>
        </authorList>
    </citation>
    <scope>NUCLEOTIDE SEQUENCE [LARGE SCALE GENOMIC DNA]</scope>
    <source>
        <strain evidence="2">RSMAS</strain>
        <tissue evidence="2">Whole animal</tissue>
    </source>
</reference>
<sequence>MNSPPEELVIVMTTHLDLQQLFLDGPTKKMPSHCVLHCITDLLSAAFLHVHCGPPERTMQEKEGILAGGKEEQHTMKKKGSREMRGPLPNHKVHRKILTWYQVLKKEWFANQHASKANRIPMPAEPQNITRKFPTAEKNVSKELLSAYCAAPISKIEYCIEYRTPTYFVMTIETASLRILSPNTNMFNVGSTSNAWKIASVATGSTAEIREPKAK</sequence>
<feature type="region of interest" description="Disordered" evidence="1">
    <location>
        <begin position="69"/>
        <end position="88"/>
    </location>
</feature>
<evidence type="ECO:0000313" key="2">
    <source>
        <dbReference type="EMBL" id="RMX44124.1"/>
    </source>
</evidence>
<dbReference type="EMBL" id="RCHS01003049">
    <property type="protein sequence ID" value="RMX44124.1"/>
    <property type="molecule type" value="Genomic_DNA"/>
</dbReference>
<feature type="compositionally biased region" description="Basic and acidic residues" evidence="1">
    <location>
        <begin position="69"/>
        <end position="85"/>
    </location>
</feature>
<keyword evidence="3" id="KW-1185">Reference proteome</keyword>
<feature type="non-terminal residue" evidence="2">
    <location>
        <position position="215"/>
    </location>
</feature>
<dbReference type="AlphaFoldDB" id="A0A3M6TS96"/>
<protein>
    <submittedName>
        <fullName evidence="2">Uncharacterized protein</fullName>
    </submittedName>
</protein>
<evidence type="ECO:0000256" key="1">
    <source>
        <dbReference type="SAM" id="MobiDB-lite"/>
    </source>
</evidence>
<dbReference type="Proteomes" id="UP000275408">
    <property type="component" value="Unassembled WGS sequence"/>
</dbReference>
<comment type="caution">
    <text evidence="2">The sequence shown here is derived from an EMBL/GenBank/DDBJ whole genome shotgun (WGS) entry which is preliminary data.</text>
</comment>